<dbReference type="Gene3D" id="3.40.50.1000">
    <property type="entry name" value="HAD superfamily/HAD-like"/>
    <property type="match status" value="1"/>
</dbReference>
<dbReference type="Proteomes" id="UP000181951">
    <property type="component" value="Unassembled WGS sequence"/>
</dbReference>
<dbReference type="InterPro" id="IPR006439">
    <property type="entry name" value="HAD-SF_hydro_IA"/>
</dbReference>
<protein>
    <submittedName>
        <fullName evidence="1">Haloacid dehalogenase superfamily, subfamily IA, variant 3 with third motif having DD or ED</fullName>
    </submittedName>
</protein>
<dbReference type="AlphaFoldDB" id="A0A1H8P3T9"/>
<dbReference type="InterPro" id="IPR023214">
    <property type="entry name" value="HAD_sf"/>
</dbReference>
<evidence type="ECO:0000313" key="2">
    <source>
        <dbReference type="Proteomes" id="UP000181951"/>
    </source>
</evidence>
<dbReference type="RefSeq" id="WP_069466505.1">
    <property type="nucleotide sequence ID" value="NZ_FODD01000024.1"/>
</dbReference>
<proteinExistence type="predicted"/>
<dbReference type="InterPro" id="IPR050155">
    <property type="entry name" value="HAD-like_hydrolase_sf"/>
</dbReference>
<accession>A0A1H8P3T9</accession>
<dbReference type="CDD" id="cd01427">
    <property type="entry name" value="HAD_like"/>
    <property type="match status" value="1"/>
</dbReference>
<gene>
    <name evidence="1" type="ORF">SAMN05216267_102492</name>
</gene>
<evidence type="ECO:0000313" key="1">
    <source>
        <dbReference type="EMBL" id="SEO36507.1"/>
    </source>
</evidence>
<dbReference type="NCBIfam" id="TIGR01509">
    <property type="entry name" value="HAD-SF-IA-v3"/>
    <property type="match status" value="1"/>
</dbReference>
<dbReference type="PANTHER" id="PTHR43434">
    <property type="entry name" value="PHOSPHOGLYCOLATE PHOSPHATASE"/>
    <property type="match status" value="1"/>
</dbReference>
<dbReference type="GO" id="GO:0008967">
    <property type="term" value="F:phosphoglycolate phosphatase activity"/>
    <property type="evidence" value="ECO:0007669"/>
    <property type="project" value="TreeGrafter"/>
</dbReference>
<sequence length="245" mass="26377">MTSAYNHARPADLRTLLDRASCLLLDFDGPMCQLFANGHAPEIAQEMHGLVDLHGAELVGEFRGSRDPHQIVRARPLAAELTRLLESRLTGGEEVAVRSAVPTAGAGEFIEAAVERGRVLAITTNNAPQAVEIYLKDHGLEDAFEGRIYGRRADDPEKMKPHPDCLERAMRAMGAKPGDCLMIGDSAPDAEAAREAGVPFLGYASTEQRIARFSGGDVRAAAFVVGMEPLVAAIRTVRPMRPPNG</sequence>
<dbReference type="PANTHER" id="PTHR43434:SF1">
    <property type="entry name" value="PHOSPHOGLYCOLATE PHOSPHATASE"/>
    <property type="match status" value="1"/>
</dbReference>
<keyword evidence="2" id="KW-1185">Reference proteome</keyword>
<dbReference type="GO" id="GO:0006281">
    <property type="term" value="P:DNA repair"/>
    <property type="evidence" value="ECO:0007669"/>
    <property type="project" value="TreeGrafter"/>
</dbReference>
<reference evidence="1 2" key="1">
    <citation type="submission" date="2016-10" db="EMBL/GenBank/DDBJ databases">
        <authorList>
            <person name="de Groot N.N."/>
        </authorList>
    </citation>
    <scope>NUCLEOTIDE SEQUENCE [LARGE SCALE GENOMIC DNA]</scope>
    <source>
        <strain evidence="1 2">CGMCC 4.2026</strain>
    </source>
</reference>
<dbReference type="EMBL" id="FODD01000024">
    <property type="protein sequence ID" value="SEO36507.1"/>
    <property type="molecule type" value="Genomic_DNA"/>
</dbReference>
<organism evidence="1 2">
    <name type="scientific">Actinacidiphila rubida</name>
    <dbReference type="NCBI Taxonomy" id="310780"/>
    <lineage>
        <taxon>Bacteria</taxon>
        <taxon>Bacillati</taxon>
        <taxon>Actinomycetota</taxon>
        <taxon>Actinomycetes</taxon>
        <taxon>Kitasatosporales</taxon>
        <taxon>Streptomycetaceae</taxon>
        <taxon>Actinacidiphila</taxon>
    </lineage>
</organism>
<dbReference type="OrthoDB" id="4547358at2"/>
<dbReference type="InterPro" id="IPR036412">
    <property type="entry name" value="HAD-like_sf"/>
</dbReference>
<dbReference type="GO" id="GO:0005829">
    <property type="term" value="C:cytosol"/>
    <property type="evidence" value="ECO:0007669"/>
    <property type="project" value="TreeGrafter"/>
</dbReference>
<dbReference type="SUPFAM" id="SSF56784">
    <property type="entry name" value="HAD-like"/>
    <property type="match status" value="1"/>
</dbReference>
<dbReference type="STRING" id="310780.SAMN05216267_102492"/>
<name>A0A1H8P3T9_9ACTN</name>
<dbReference type="Pfam" id="PF00702">
    <property type="entry name" value="Hydrolase"/>
    <property type="match status" value="1"/>
</dbReference>